<organism evidence="2">
    <name type="scientific">Proboscia inermis</name>
    <dbReference type="NCBI Taxonomy" id="420281"/>
    <lineage>
        <taxon>Eukaryota</taxon>
        <taxon>Sar</taxon>
        <taxon>Stramenopiles</taxon>
        <taxon>Ochrophyta</taxon>
        <taxon>Bacillariophyta</taxon>
        <taxon>Coscinodiscophyceae</taxon>
        <taxon>Rhizosoleniophycidae</taxon>
        <taxon>Rhizosoleniales</taxon>
        <taxon>Rhizosoleniaceae</taxon>
        <taxon>Proboscia</taxon>
    </lineage>
</organism>
<evidence type="ECO:0000313" key="2">
    <source>
        <dbReference type="EMBL" id="CAD8409040.1"/>
    </source>
</evidence>
<dbReference type="EMBL" id="HBEL01010873">
    <property type="protein sequence ID" value="CAD8409040.1"/>
    <property type="molecule type" value="Transcribed_RNA"/>
</dbReference>
<evidence type="ECO:0000256" key="1">
    <source>
        <dbReference type="SAM" id="MobiDB-lite"/>
    </source>
</evidence>
<name>A0A7S0C0E2_9STRA</name>
<dbReference type="AlphaFoldDB" id="A0A7S0C0E2"/>
<accession>A0A7S0C0E2</accession>
<gene>
    <name evidence="2" type="ORF">PINE0816_LOCUS5162</name>
</gene>
<protein>
    <submittedName>
        <fullName evidence="2">Uncharacterized protein</fullName>
    </submittedName>
</protein>
<proteinExistence type="predicted"/>
<feature type="compositionally biased region" description="Polar residues" evidence="1">
    <location>
        <begin position="1"/>
        <end position="15"/>
    </location>
</feature>
<feature type="region of interest" description="Disordered" evidence="1">
    <location>
        <begin position="81"/>
        <end position="109"/>
    </location>
</feature>
<sequence length="354" mass="39140">MVSTSSLKSQNSLAVSSLLGRADTSEDANNKSTSRRESWQQRTMSGLSADGDNELDTSYLNSMLKSDRSSSELMVEKHGALLEDDMEQHKLLPPKRSAMKREHSSSKRNSLTTDEMFVMEQAKISTMRQMSSISLDRRGSMNSTSSGDNLLAPFNERQHSLRAYSSFDDLMSLGANDDVSMSLIRDELVDGGAEGVNMANMALLRQSGITSSMRSFGTMGSFGNFSNHNQRGRLSSFVSRDSAMQMSMNSIDSVGTGFSGSSGSSREDWMNTFKDMQHINSEGVPWKQETMRDYRQESQRSIFSDISTNMDALDLAAPANFPKMLNISPPTQSITTTRVGVTAMNENYDESQLK</sequence>
<feature type="region of interest" description="Disordered" evidence="1">
    <location>
        <begin position="1"/>
        <end position="54"/>
    </location>
</feature>
<reference evidence="2" key="1">
    <citation type="submission" date="2021-01" db="EMBL/GenBank/DDBJ databases">
        <authorList>
            <person name="Corre E."/>
            <person name="Pelletier E."/>
            <person name="Niang G."/>
            <person name="Scheremetjew M."/>
            <person name="Finn R."/>
            <person name="Kale V."/>
            <person name="Holt S."/>
            <person name="Cochrane G."/>
            <person name="Meng A."/>
            <person name="Brown T."/>
            <person name="Cohen L."/>
        </authorList>
    </citation>
    <scope>NUCLEOTIDE SEQUENCE</scope>
    <source>
        <strain evidence="2">CCAP1064/1</strain>
    </source>
</reference>